<dbReference type="SUPFAM" id="SSF50715">
    <property type="entry name" value="Ribosomal protein L25-like"/>
    <property type="match status" value="1"/>
</dbReference>
<evidence type="ECO:0000256" key="5">
    <source>
        <dbReference type="SAM" id="MobiDB-lite"/>
    </source>
</evidence>
<name>A0A645EAA8_9ZZZZ</name>
<evidence type="ECO:0000256" key="4">
    <source>
        <dbReference type="ARBA" id="ARBA00023274"/>
    </source>
</evidence>
<feature type="region of interest" description="Disordered" evidence="5">
    <location>
        <begin position="186"/>
        <end position="208"/>
    </location>
</feature>
<evidence type="ECO:0000259" key="7">
    <source>
        <dbReference type="Pfam" id="PF14693"/>
    </source>
</evidence>
<dbReference type="GO" id="GO:0022625">
    <property type="term" value="C:cytosolic large ribosomal subunit"/>
    <property type="evidence" value="ECO:0007669"/>
    <property type="project" value="TreeGrafter"/>
</dbReference>
<keyword evidence="1" id="KW-0699">rRNA-binding</keyword>
<dbReference type="GO" id="GO:0008097">
    <property type="term" value="F:5S rRNA binding"/>
    <property type="evidence" value="ECO:0007669"/>
    <property type="project" value="InterPro"/>
</dbReference>
<gene>
    <name evidence="8" type="primary">rplY_31</name>
    <name evidence="8" type="ORF">SDC9_146154</name>
</gene>
<dbReference type="GO" id="GO:0003735">
    <property type="term" value="F:structural constituent of ribosome"/>
    <property type="evidence" value="ECO:0007669"/>
    <property type="project" value="InterPro"/>
</dbReference>
<feature type="domain" description="Large ribosomal subunit protein bL25 L25" evidence="6">
    <location>
        <begin position="6"/>
        <end position="94"/>
    </location>
</feature>
<evidence type="ECO:0000313" key="8">
    <source>
        <dbReference type="EMBL" id="MPM98964.1"/>
    </source>
</evidence>
<dbReference type="InterPro" id="IPR001021">
    <property type="entry name" value="Ribosomal_bL25_long"/>
</dbReference>
<dbReference type="AlphaFoldDB" id="A0A645EAA8"/>
<accession>A0A645EAA8</accession>
<dbReference type="InterPro" id="IPR020057">
    <property type="entry name" value="Ribosomal_bL25_b-dom"/>
</dbReference>
<evidence type="ECO:0000256" key="2">
    <source>
        <dbReference type="ARBA" id="ARBA00022884"/>
    </source>
</evidence>
<dbReference type="NCBIfam" id="TIGR00731">
    <property type="entry name" value="bL25_bact_ctc"/>
    <property type="match status" value="1"/>
</dbReference>
<organism evidence="8">
    <name type="scientific">bioreactor metagenome</name>
    <dbReference type="NCBI Taxonomy" id="1076179"/>
    <lineage>
        <taxon>unclassified sequences</taxon>
        <taxon>metagenomes</taxon>
        <taxon>ecological metagenomes</taxon>
    </lineage>
</organism>
<evidence type="ECO:0000259" key="6">
    <source>
        <dbReference type="Pfam" id="PF01386"/>
    </source>
</evidence>
<dbReference type="HAMAP" id="MF_01334">
    <property type="entry name" value="Ribosomal_bL25_CTC"/>
    <property type="match status" value="1"/>
</dbReference>
<sequence>MERAQLQAVLRAKSGTNASRALRNTGMVPAVLYGENVPNGSMQISVNNYEFERAIAKHSSDGLFDLHVEDQVYTVHISEIQKHPVKRTFLNIDLHQIEMNVIQSFRVPVVFVGSPIGVKEGGILEIHHHHVEVTCLPNDLPEKIEHNIAAQGLGGVVYAKDLAMPTGVTLESDLMTVMTTINTVGEDKEATEGAAEPEVIKEKKTEKE</sequence>
<evidence type="ECO:0000256" key="1">
    <source>
        <dbReference type="ARBA" id="ARBA00022730"/>
    </source>
</evidence>
<dbReference type="Gene3D" id="2.40.240.10">
    <property type="entry name" value="Ribosomal Protein L25, Chain P"/>
    <property type="match status" value="1"/>
</dbReference>
<protein>
    <submittedName>
        <fullName evidence="8">50S ribosomal protein L25</fullName>
    </submittedName>
</protein>
<dbReference type="EMBL" id="VSSQ01045088">
    <property type="protein sequence ID" value="MPM98964.1"/>
    <property type="molecule type" value="Genomic_DNA"/>
</dbReference>
<feature type="domain" description="Large ribosomal subunit protein bL25 beta" evidence="7">
    <location>
        <begin position="105"/>
        <end position="182"/>
    </location>
</feature>
<keyword evidence="3 8" id="KW-0689">Ribosomal protein</keyword>
<comment type="caution">
    <text evidence="8">The sequence shown here is derived from an EMBL/GenBank/DDBJ whole genome shotgun (WGS) entry which is preliminary data.</text>
</comment>
<dbReference type="InterPro" id="IPR037121">
    <property type="entry name" value="Ribosomal_bL25_C"/>
</dbReference>
<keyword evidence="4" id="KW-0687">Ribonucleoprotein</keyword>
<dbReference type="CDD" id="cd00495">
    <property type="entry name" value="Ribosomal_L25_TL5_CTC"/>
    <property type="match status" value="1"/>
</dbReference>
<dbReference type="PANTHER" id="PTHR33284">
    <property type="entry name" value="RIBOSOMAL PROTEIN L25/GLN-TRNA SYNTHETASE, ANTI-CODON-BINDING DOMAIN-CONTAINING PROTEIN"/>
    <property type="match status" value="1"/>
</dbReference>
<dbReference type="PANTHER" id="PTHR33284:SF1">
    <property type="entry name" value="RIBOSOMAL PROTEIN L25_GLN-TRNA SYNTHETASE, ANTI-CODON-BINDING DOMAIN-CONTAINING PROTEIN"/>
    <property type="match status" value="1"/>
</dbReference>
<dbReference type="InterPro" id="IPR011035">
    <property type="entry name" value="Ribosomal_bL25/Gln-tRNA_synth"/>
</dbReference>
<reference evidence="8" key="1">
    <citation type="submission" date="2019-08" db="EMBL/GenBank/DDBJ databases">
        <authorList>
            <person name="Kucharzyk K."/>
            <person name="Murdoch R.W."/>
            <person name="Higgins S."/>
            <person name="Loffler F."/>
        </authorList>
    </citation>
    <scope>NUCLEOTIDE SEQUENCE</scope>
</reference>
<proteinExistence type="inferred from homology"/>
<feature type="compositionally biased region" description="Basic and acidic residues" evidence="5">
    <location>
        <begin position="198"/>
        <end position="208"/>
    </location>
</feature>
<dbReference type="Pfam" id="PF14693">
    <property type="entry name" value="Ribosomal_TL5_C"/>
    <property type="match status" value="1"/>
</dbReference>
<dbReference type="InterPro" id="IPR020930">
    <property type="entry name" value="Ribosomal_uL5_bac-type"/>
</dbReference>
<dbReference type="InterPro" id="IPR029751">
    <property type="entry name" value="Ribosomal_L25_dom"/>
</dbReference>
<keyword evidence="2" id="KW-0694">RNA-binding</keyword>
<evidence type="ECO:0000256" key="3">
    <source>
        <dbReference type="ARBA" id="ARBA00022980"/>
    </source>
</evidence>
<dbReference type="Gene3D" id="2.170.120.20">
    <property type="entry name" value="Ribosomal protein L25, beta domain"/>
    <property type="match status" value="1"/>
</dbReference>
<dbReference type="GO" id="GO:0006412">
    <property type="term" value="P:translation"/>
    <property type="evidence" value="ECO:0007669"/>
    <property type="project" value="InterPro"/>
</dbReference>
<dbReference type="InterPro" id="IPR020056">
    <property type="entry name" value="Rbsml_bL25/Gln-tRNA_synth_N"/>
</dbReference>
<dbReference type="Pfam" id="PF01386">
    <property type="entry name" value="Ribosomal_L25p"/>
    <property type="match status" value="1"/>
</dbReference>